<keyword evidence="1" id="KW-0812">Transmembrane</keyword>
<proteinExistence type="predicted"/>
<reference evidence="2" key="1">
    <citation type="submission" date="2018-01" db="EMBL/GenBank/DDBJ databases">
        <authorList>
            <person name="Mao J.F."/>
        </authorList>
    </citation>
    <scope>NUCLEOTIDE SEQUENCE</scope>
    <source>
        <strain evidence="2">Huo1</strain>
        <tissue evidence="2">Leaf</tissue>
    </source>
</reference>
<dbReference type="EMBL" id="PNBA02000010">
    <property type="protein sequence ID" value="KAG6409959.1"/>
    <property type="molecule type" value="Genomic_DNA"/>
</dbReference>
<organism evidence="2">
    <name type="scientific">Salvia splendens</name>
    <name type="common">Scarlet sage</name>
    <dbReference type="NCBI Taxonomy" id="180675"/>
    <lineage>
        <taxon>Eukaryota</taxon>
        <taxon>Viridiplantae</taxon>
        <taxon>Streptophyta</taxon>
        <taxon>Embryophyta</taxon>
        <taxon>Tracheophyta</taxon>
        <taxon>Spermatophyta</taxon>
        <taxon>Magnoliopsida</taxon>
        <taxon>eudicotyledons</taxon>
        <taxon>Gunneridae</taxon>
        <taxon>Pentapetalae</taxon>
        <taxon>asterids</taxon>
        <taxon>lamiids</taxon>
        <taxon>Lamiales</taxon>
        <taxon>Lamiaceae</taxon>
        <taxon>Nepetoideae</taxon>
        <taxon>Mentheae</taxon>
        <taxon>Salviinae</taxon>
        <taxon>Salvia</taxon>
        <taxon>Salvia subgen. Calosphace</taxon>
        <taxon>core Calosphace</taxon>
    </lineage>
</organism>
<name>A0A8X8XC81_SALSN</name>
<protein>
    <submittedName>
        <fullName evidence="2">Uncharacterized protein</fullName>
    </submittedName>
</protein>
<evidence type="ECO:0000313" key="3">
    <source>
        <dbReference type="Proteomes" id="UP000298416"/>
    </source>
</evidence>
<sequence length="107" mass="11809">MNKNHERLANLALAGISFSVSLSLCGLTLAPLVVKVRPKFKCRFDSLSNCRWDVIALSSLLHHQSFGLVYEITGHCGNSRNLLLSVAFDESNSKSEETDENSNKKAD</sequence>
<gene>
    <name evidence="2" type="ORF">SASPL_128003</name>
</gene>
<evidence type="ECO:0000313" key="2">
    <source>
        <dbReference type="EMBL" id="KAG6409959.1"/>
    </source>
</evidence>
<evidence type="ECO:0000256" key="1">
    <source>
        <dbReference type="SAM" id="Phobius"/>
    </source>
</evidence>
<feature type="transmembrane region" description="Helical" evidence="1">
    <location>
        <begin position="12"/>
        <end position="34"/>
    </location>
</feature>
<reference evidence="2" key="2">
    <citation type="submission" date="2020-08" db="EMBL/GenBank/DDBJ databases">
        <title>Plant Genome Project.</title>
        <authorList>
            <person name="Zhang R.-G."/>
        </authorList>
    </citation>
    <scope>NUCLEOTIDE SEQUENCE</scope>
    <source>
        <strain evidence="2">Huo1</strain>
        <tissue evidence="2">Leaf</tissue>
    </source>
</reference>
<accession>A0A8X8XC81</accession>
<keyword evidence="1" id="KW-1133">Transmembrane helix</keyword>
<keyword evidence="3" id="KW-1185">Reference proteome</keyword>
<comment type="caution">
    <text evidence="2">The sequence shown here is derived from an EMBL/GenBank/DDBJ whole genome shotgun (WGS) entry which is preliminary data.</text>
</comment>
<dbReference type="AlphaFoldDB" id="A0A8X8XC81"/>
<dbReference type="Proteomes" id="UP000298416">
    <property type="component" value="Unassembled WGS sequence"/>
</dbReference>
<keyword evidence="1" id="KW-0472">Membrane</keyword>